<reference evidence="1 2" key="1">
    <citation type="submission" date="2015-11" db="EMBL/GenBank/DDBJ databases">
        <authorList>
            <person name="Zhang Y."/>
            <person name="Guo Z."/>
        </authorList>
    </citation>
    <scope>NUCLEOTIDE SEQUENCE [LARGE SCALE GENOMIC DNA]</scope>
    <source>
        <strain evidence="1 2">KCTC 32221</strain>
    </source>
</reference>
<dbReference type="STRING" id="1249552.PS2015_2774"/>
<accession>A0A0S2KH11</accession>
<organism evidence="1 2">
    <name type="scientific">Pseudohongiella spirulinae</name>
    <dbReference type="NCBI Taxonomy" id="1249552"/>
    <lineage>
        <taxon>Bacteria</taxon>
        <taxon>Pseudomonadati</taxon>
        <taxon>Pseudomonadota</taxon>
        <taxon>Gammaproteobacteria</taxon>
        <taxon>Pseudomonadales</taxon>
        <taxon>Pseudohongiellaceae</taxon>
        <taxon>Pseudohongiella</taxon>
    </lineage>
</organism>
<sequence>MNRRRFFQVGLRSAAVIAGLSLEWSRQQSWAQNKTHFDKDEMFRGFLNNDDLIFQGFAHHAFHNGWAPRIIHPDGGYTYFIDSFVGYMTPESARVSVSIPRIEPGYWLVAVKLDEIYNTGVDVERFRGKRLDVFDYAIETNAKGELATSTNLSPEMQHFIHGIKAFMDKYSTTSRHSDRSSISDENIERHFMASIFFAAYRNNEQGDAINQAVEEFMSSSVSQRDAMTKDVYKALEQLGAGDNTSTDPDDAYNRQYVASWSSYVLGTKLIVMLREEEKGVLLETNIEAPLRQYVARIRPCAERGEPVLKI</sequence>
<dbReference type="RefSeq" id="WP_058022800.1">
    <property type="nucleotide sequence ID" value="NZ_CP013189.1"/>
</dbReference>
<protein>
    <submittedName>
        <fullName evidence="1">Uncharacterized protein</fullName>
    </submittedName>
</protein>
<dbReference type="EMBL" id="CP013189">
    <property type="protein sequence ID" value="ALO47406.1"/>
    <property type="molecule type" value="Genomic_DNA"/>
</dbReference>
<dbReference type="Proteomes" id="UP000065641">
    <property type="component" value="Chromosome"/>
</dbReference>
<evidence type="ECO:0000313" key="1">
    <source>
        <dbReference type="EMBL" id="ALO47406.1"/>
    </source>
</evidence>
<dbReference type="AlphaFoldDB" id="A0A0S2KH11"/>
<gene>
    <name evidence="1" type="ORF">PS2015_2774</name>
</gene>
<dbReference type="KEGG" id="pspi:PS2015_2774"/>
<keyword evidence="2" id="KW-1185">Reference proteome</keyword>
<name>A0A0S2KH11_9GAMM</name>
<proteinExistence type="predicted"/>
<evidence type="ECO:0000313" key="2">
    <source>
        <dbReference type="Proteomes" id="UP000065641"/>
    </source>
</evidence>